<dbReference type="GO" id="GO:0016020">
    <property type="term" value="C:membrane"/>
    <property type="evidence" value="ECO:0007669"/>
    <property type="project" value="UniProtKB-SubCell"/>
</dbReference>
<keyword evidence="3 6" id="KW-1133">Transmembrane helix</keyword>
<sequence>YNVCIPCIKLSILCLYARIFARATAWFTPTLYLTAVFILLLTIPQSFTHIFQCIPVESLWRDFGPGFKVYCINFQAAIVSIGVLHIVTDWFILALPVPVIFSLKLEPRAKWTICSLFFIGGFACVISVVRLCYAKQYESTNPSWDYVPIALISTIECSTGILAACMPTWRPL</sequence>
<dbReference type="EMBL" id="JAADJZ010000003">
    <property type="protein sequence ID" value="KAF2876436.1"/>
    <property type="molecule type" value="Genomic_DNA"/>
</dbReference>
<feature type="domain" description="Rhodopsin" evidence="7">
    <location>
        <begin position="1"/>
        <end position="172"/>
    </location>
</feature>
<comment type="subcellular location">
    <subcellularLocation>
        <location evidence="1">Membrane</location>
        <topology evidence="1">Multi-pass membrane protein</topology>
    </subcellularLocation>
</comment>
<keyword evidence="9" id="KW-1185">Reference proteome</keyword>
<comment type="caution">
    <text evidence="8">The sequence shown here is derived from an EMBL/GenBank/DDBJ whole genome shotgun (WGS) entry which is preliminary data.</text>
</comment>
<evidence type="ECO:0000313" key="8">
    <source>
        <dbReference type="EMBL" id="KAF2876436.1"/>
    </source>
</evidence>
<evidence type="ECO:0000256" key="5">
    <source>
        <dbReference type="ARBA" id="ARBA00038359"/>
    </source>
</evidence>
<dbReference type="PANTHER" id="PTHR33048:SF47">
    <property type="entry name" value="INTEGRAL MEMBRANE PROTEIN-RELATED"/>
    <property type="match status" value="1"/>
</dbReference>
<feature type="non-terminal residue" evidence="8">
    <location>
        <position position="1"/>
    </location>
</feature>
<evidence type="ECO:0000259" key="7">
    <source>
        <dbReference type="Pfam" id="PF20684"/>
    </source>
</evidence>
<dbReference type="InterPro" id="IPR052337">
    <property type="entry name" value="SAT4-like"/>
</dbReference>
<evidence type="ECO:0000256" key="4">
    <source>
        <dbReference type="ARBA" id="ARBA00023136"/>
    </source>
</evidence>
<gene>
    <name evidence="8" type="ORF">BDV95DRAFT_458081</name>
</gene>
<name>A0A7C8MEQ6_9PLEO</name>
<protein>
    <recommendedName>
        <fullName evidence="7">Rhodopsin domain-containing protein</fullName>
    </recommendedName>
</protein>
<reference evidence="8 9" key="1">
    <citation type="submission" date="2020-01" db="EMBL/GenBank/DDBJ databases">
        <authorList>
            <consortium name="DOE Joint Genome Institute"/>
            <person name="Haridas S."/>
            <person name="Albert R."/>
            <person name="Binder M."/>
            <person name="Bloem J."/>
            <person name="Labutti K."/>
            <person name="Salamov A."/>
            <person name="Andreopoulos B."/>
            <person name="Baker S.E."/>
            <person name="Barry K."/>
            <person name="Bills G."/>
            <person name="Bluhm B.H."/>
            <person name="Cannon C."/>
            <person name="Castanera R."/>
            <person name="Culley D.E."/>
            <person name="Daum C."/>
            <person name="Ezra D."/>
            <person name="Gonzalez J.B."/>
            <person name="Henrissat B."/>
            <person name="Kuo A."/>
            <person name="Liang C."/>
            <person name="Lipzen A."/>
            <person name="Lutzoni F."/>
            <person name="Magnuson J."/>
            <person name="Mondo S."/>
            <person name="Nolan M."/>
            <person name="Ohm R."/>
            <person name="Pangilinan J."/>
            <person name="Park H.-J.H."/>
            <person name="Ramirez L."/>
            <person name="Alfaro M."/>
            <person name="Sun H."/>
            <person name="Tritt A."/>
            <person name="Yoshinaga Y."/>
            <person name="Zwiers L.-H.L."/>
            <person name="Turgeon B.G."/>
            <person name="Goodwin S.B."/>
            <person name="Spatafora J.W."/>
            <person name="Crous P.W."/>
            <person name="Grigoriev I.V."/>
        </authorList>
    </citation>
    <scope>NUCLEOTIDE SEQUENCE [LARGE SCALE GENOMIC DNA]</scope>
    <source>
        <strain evidence="8 9">CBS 611.86</strain>
    </source>
</reference>
<feature type="transmembrane region" description="Helical" evidence="6">
    <location>
        <begin position="109"/>
        <end position="134"/>
    </location>
</feature>
<evidence type="ECO:0000256" key="3">
    <source>
        <dbReference type="ARBA" id="ARBA00022989"/>
    </source>
</evidence>
<dbReference type="Proteomes" id="UP000481861">
    <property type="component" value="Unassembled WGS sequence"/>
</dbReference>
<accession>A0A7C8MEQ6</accession>
<feature type="transmembrane region" description="Helical" evidence="6">
    <location>
        <begin position="146"/>
        <end position="169"/>
    </location>
</feature>
<feature type="non-terminal residue" evidence="8">
    <location>
        <position position="172"/>
    </location>
</feature>
<evidence type="ECO:0000256" key="2">
    <source>
        <dbReference type="ARBA" id="ARBA00022692"/>
    </source>
</evidence>
<organism evidence="8 9">
    <name type="scientific">Massariosphaeria phaeospora</name>
    <dbReference type="NCBI Taxonomy" id="100035"/>
    <lineage>
        <taxon>Eukaryota</taxon>
        <taxon>Fungi</taxon>
        <taxon>Dikarya</taxon>
        <taxon>Ascomycota</taxon>
        <taxon>Pezizomycotina</taxon>
        <taxon>Dothideomycetes</taxon>
        <taxon>Pleosporomycetidae</taxon>
        <taxon>Pleosporales</taxon>
        <taxon>Pleosporales incertae sedis</taxon>
        <taxon>Massariosphaeria</taxon>
    </lineage>
</organism>
<feature type="transmembrane region" description="Helical" evidence="6">
    <location>
        <begin position="72"/>
        <end position="97"/>
    </location>
</feature>
<dbReference type="AlphaFoldDB" id="A0A7C8MEQ6"/>
<dbReference type="InterPro" id="IPR049326">
    <property type="entry name" value="Rhodopsin_dom_fungi"/>
</dbReference>
<dbReference type="PANTHER" id="PTHR33048">
    <property type="entry name" value="PTH11-LIKE INTEGRAL MEMBRANE PROTEIN (AFU_ORTHOLOGUE AFUA_5G11245)"/>
    <property type="match status" value="1"/>
</dbReference>
<evidence type="ECO:0000313" key="9">
    <source>
        <dbReference type="Proteomes" id="UP000481861"/>
    </source>
</evidence>
<keyword evidence="2 6" id="KW-0812">Transmembrane</keyword>
<proteinExistence type="inferred from homology"/>
<evidence type="ECO:0000256" key="1">
    <source>
        <dbReference type="ARBA" id="ARBA00004141"/>
    </source>
</evidence>
<keyword evidence="4 6" id="KW-0472">Membrane</keyword>
<dbReference type="OrthoDB" id="444631at2759"/>
<dbReference type="Pfam" id="PF20684">
    <property type="entry name" value="Fung_rhodopsin"/>
    <property type="match status" value="1"/>
</dbReference>
<evidence type="ECO:0000256" key="6">
    <source>
        <dbReference type="SAM" id="Phobius"/>
    </source>
</evidence>
<comment type="similarity">
    <text evidence="5">Belongs to the SAT4 family.</text>
</comment>